<accession>A0A2I0JT64</accession>
<evidence type="ECO:0000313" key="2">
    <source>
        <dbReference type="Proteomes" id="UP000233551"/>
    </source>
</evidence>
<dbReference type="Proteomes" id="UP000233551">
    <property type="component" value="Unassembled WGS sequence"/>
</dbReference>
<comment type="caution">
    <text evidence="1">The sequence shown here is derived from an EMBL/GenBank/DDBJ whole genome shotgun (WGS) entry which is preliminary data.</text>
</comment>
<gene>
    <name evidence="1" type="ORF">CRG98_020126</name>
</gene>
<reference evidence="1 2" key="1">
    <citation type="submission" date="2017-11" db="EMBL/GenBank/DDBJ databases">
        <title>De-novo sequencing of pomegranate (Punica granatum L.) genome.</title>
        <authorList>
            <person name="Akparov Z."/>
            <person name="Amiraslanov A."/>
            <person name="Hajiyeva S."/>
            <person name="Abbasov M."/>
            <person name="Kaur K."/>
            <person name="Hamwieh A."/>
            <person name="Solovyev V."/>
            <person name="Salamov A."/>
            <person name="Braich B."/>
            <person name="Kosarev P."/>
            <person name="Mahmoud A."/>
            <person name="Hajiyev E."/>
            <person name="Babayeva S."/>
            <person name="Izzatullayeva V."/>
            <person name="Mammadov A."/>
            <person name="Mammadov A."/>
            <person name="Sharifova S."/>
            <person name="Ojaghi J."/>
            <person name="Eynullazada K."/>
            <person name="Bayramov B."/>
            <person name="Abdulazimova A."/>
            <person name="Shahmuradov I."/>
        </authorList>
    </citation>
    <scope>NUCLEOTIDE SEQUENCE [LARGE SCALE GENOMIC DNA]</scope>
    <source>
        <strain evidence="2">cv. AG2017</strain>
        <tissue evidence="1">Leaf</tissue>
    </source>
</reference>
<name>A0A2I0JT64_PUNGR</name>
<keyword evidence="2" id="KW-1185">Reference proteome</keyword>
<dbReference type="EMBL" id="PGOL01001269">
    <property type="protein sequence ID" value="PKI59495.1"/>
    <property type="molecule type" value="Genomic_DNA"/>
</dbReference>
<organism evidence="1 2">
    <name type="scientific">Punica granatum</name>
    <name type="common">Pomegranate</name>
    <dbReference type="NCBI Taxonomy" id="22663"/>
    <lineage>
        <taxon>Eukaryota</taxon>
        <taxon>Viridiplantae</taxon>
        <taxon>Streptophyta</taxon>
        <taxon>Embryophyta</taxon>
        <taxon>Tracheophyta</taxon>
        <taxon>Spermatophyta</taxon>
        <taxon>Magnoliopsida</taxon>
        <taxon>eudicotyledons</taxon>
        <taxon>Gunneridae</taxon>
        <taxon>Pentapetalae</taxon>
        <taxon>rosids</taxon>
        <taxon>malvids</taxon>
        <taxon>Myrtales</taxon>
        <taxon>Lythraceae</taxon>
        <taxon>Punica</taxon>
    </lineage>
</organism>
<evidence type="ECO:0000313" key="1">
    <source>
        <dbReference type="EMBL" id="PKI59495.1"/>
    </source>
</evidence>
<proteinExistence type="predicted"/>
<sequence>MRGAGPSADPRLLTTRLSSCIARRRAGDRRSVGVGSRRRVVERESEKVGGERKSKCRGGVCSVIPELVEVSFYKIPELASSSHSHA</sequence>
<protein>
    <submittedName>
        <fullName evidence="1">Uncharacterized protein</fullName>
    </submittedName>
</protein>
<dbReference type="AlphaFoldDB" id="A0A2I0JT64"/>